<gene>
    <name evidence="4" type="ORF">SCL_0013</name>
</gene>
<dbReference type="GO" id="GO:0008033">
    <property type="term" value="P:tRNA processing"/>
    <property type="evidence" value="ECO:0007669"/>
    <property type="project" value="UniProtKB-KW"/>
</dbReference>
<evidence type="ECO:0000313" key="4">
    <source>
        <dbReference type="EMBL" id="BAV32339.1"/>
    </source>
</evidence>
<keyword evidence="2" id="KW-0819">tRNA processing</keyword>
<accession>A0A1B4XC02</accession>
<name>A0A1B4XC02_9GAMM</name>
<dbReference type="PANTHER" id="PTHR43686">
    <property type="entry name" value="SULFURTRANSFERASE-RELATED"/>
    <property type="match status" value="1"/>
</dbReference>
<dbReference type="Proteomes" id="UP000243180">
    <property type="component" value="Chromosome"/>
</dbReference>
<dbReference type="InterPro" id="IPR011063">
    <property type="entry name" value="TilS/TtcA_N"/>
</dbReference>
<keyword evidence="5" id="KW-1185">Reference proteome</keyword>
<dbReference type="GO" id="GO:0016740">
    <property type="term" value="F:transferase activity"/>
    <property type="evidence" value="ECO:0007669"/>
    <property type="project" value="UniProtKB-KW"/>
</dbReference>
<dbReference type="FunCoup" id="A0A1B4XC02">
    <property type="interactions" value="372"/>
</dbReference>
<feature type="domain" description="tRNA(Ile)-lysidine/2-thiocytidine synthase N-terminal" evidence="3">
    <location>
        <begin position="40"/>
        <end position="207"/>
    </location>
</feature>
<organism evidence="4 5">
    <name type="scientific">Sulfuricaulis limicola</name>
    <dbReference type="NCBI Taxonomy" id="1620215"/>
    <lineage>
        <taxon>Bacteria</taxon>
        <taxon>Pseudomonadati</taxon>
        <taxon>Pseudomonadota</taxon>
        <taxon>Gammaproteobacteria</taxon>
        <taxon>Acidiferrobacterales</taxon>
        <taxon>Acidiferrobacteraceae</taxon>
        <taxon>Sulfuricaulis</taxon>
    </lineage>
</organism>
<dbReference type="InterPro" id="IPR035107">
    <property type="entry name" value="tRNA_thiolation_TtcA_Ctu1"/>
</dbReference>
<evidence type="ECO:0000313" key="5">
    <source>
        <dbReference type="Proteomes" id="UP000243180"/>
    </source>
</evidence>
<evidence type="ECO:0000256" key="1">
    <source>
        <dbReference type="ARBA" id="ARBA00022679"/>
    </source>
</evidence>
<dbReference type="RefSeq" id="WP_096359026.1">
    <property type="nucleotide sequence ID" value="NZ_AP014879.1"/>
</dbReference>
<dbReference type="PIRSF" id="PIRSF004976">
    <property type="entry name" value="ATPase_YdaO"/>
    <property type="match status" value="1"/>
</dbReference>
<dbReference type="PANTHER" id="PTHR43686:SF1">
    <property type="entry name" value="AMINOTRAN_5 DOMAIN-CONTAINING PROTEIN"/>
    <property type="match status" value="1"/>
</dbReference>
<evidence type="ECO:0000259" key="3">
    <source>
        <dbReference type="Pfam" id="PF01171"/>
    </source>
</evidence>
<reference evidence="4 5" key="1">
    <citation type="submission" date="2015-05" db="EMBL/GenBank/DDBJ databases">
        <title>Complete genome sequence of a sulfur-oxidizing gammaproteobacterium strain HA5.</title>
        <authorList>
            <person name="Miura A."/>
            <person name="Kojima H."/>
            <person name="Fukui M."/>
        </authorList>
    </citation>
    <scope>NUCLEOTIDE SEQUENCE [LARGE SCALE GENOMIC DNA]</scope>
    <source>
        <strain evidence="4 5">HA5</strain>
    </source>
</reference>
<dbReference type="Pfam" id="PF01171">
    <property type="entry name" value="ATP_bind_3"/>
    <property type="match status" value="1"/>
</dbReference>
<dbReference type="EMBL" id="AP014879">
    <property type="protein sequence ID" value="BAV32339.1"/>
    <property type="molecule type" value="Genomic_DNA"/>
</dbReference>
<dbReference type="SUPFAM" id="SSF52402">
    <property type="entry name" value="Adenine nucleotide alpha hydrolases-like"/>
    <property type="match status" value="1"/>
</dbReference>
<dbReference type="InterPro" id="IPR014729">
    <property type="entry name" value="Rossmann-like_a/b/a_fold"/>
</dbReference>
<evidence type="ECO:0000256" key="2">
    <source>
        <dbReference type="ARBA" id="ARBA00022694"/>
    </source>
</evidence>
<proteinExistence type="predicted"/>
<sequence>MLPASVLPKPVTRPRPPRPLLRSVGSAIADFSMIRPGDRVLLGLSGGKDSLSLLHVLLELRDKAPVRFELGAATVDPCIEGFDPSYLKDYVAALGVPYYYRRQDIVGRALKTMRGDSFCAYCSRMRRGILYATAREQGYNVLALAHHLDDLAESFLMSAFYGGSLRTMKAHYVNDAGDLRIIRPLVYARERQTRDFAIRSGLPATMDNCPACFSMPTQRMHVKALLSEQEKTQKGLFQNLLTAITPLMSERLPK</sequence>
<dbReference type="AlphaFoldDB" id="A0A1B4XC02"/>
<protein>
    <submittedName>
        <fullName evidence="4">Potassium-transporting ATPase subunit C</fullName>
    </submittedName>
</protein>
<dbReference type="CDD" id="cd24138">
    <property type="entry name" value="TtcA-like"/>
    <property type="match status" value="1"/>
</dbReference>
<dbReference type="Gene3D" id="3.40.50.620">
    <property type="entry name" value="HUPs"/>
    <property type="match status" value="1"/>
</dbReference>
<keyword evidence="1" id="KW-0808">Transferase</keyword>
<dbReference type="OrthoDB" id="9801054at2"/>
<dbReference type="KEGG" id="slim:SCL_0013"/>
<dbReference type="InParanoid" id="A0A1B4XC02"/>